<feature type="binding site" evidence="13">
    <location>
        <begin position="294"/>
        <end position="295"/>
    </location>
    <ligand>
        <name>NADP(+)</name>
        <dbReference type="ChEBI" id="CHEBI:58349"/>
    </ligand>
</feature>
<dbReference type="RefSeq" id="WP_078333894.1">
    <property type="nucleotide sequence ID" value="NZ_MAFQ01000005.1"/>
</dbReference>
<organism evidence="15 16">
    <name type="scientific">Mycobacteroides franklinii</name>
    <dbReference type="NCBI Taxonomy" id="948102"/>
    <lineage>
        <taxon>Bacteria</taxon>
        <taxon>Bacillati</taxon>
        <taxon>Actinomycetota</taxon>
        <taxon>Actinomycetes</taxon>
        <taxon>Mycobacteriales</taxon>
        <taxon>Mycobacteriaceae</taxon>
        <taxon>Mycobacteroides</taxon>
    </lineage>
</organism>
<evidence type="ECO:0000256" key="2">
    <source>
        <dbReference type="ARBA" id="ARBA00008312"/>
    </source>
</evidence>
<feature type="domain" description="4Fe-4S ferredoxin-type" evidence="14">
    <location>
        <begin position="36"/>
        <end position="65"/>
    </location>
</feature>
<evidence type="ECO:0000256" key="9">
    <source>
        <dbReference type="ARBA" id="ARBA00023004"/>
    </source>
</evidence>
<evidence type="ECO:0000256" key="7">
    <source>
        <dbReference type="ARBA" id="ARBA00022857"/>
    </source>
</evidence>
<feature type="binding site" evidence="12">
    <location>
        <position position="115"/>
    </location>
    <ligand>
        <name>FAD</name>
        <dbReference type="ChEBI" id="CHEBI:57692"/>
    </ligand>
</feature>
<evidence type="ECO:0000256" key="11">
    <source>
        <dbReference type="ARBA" id="ARBA00047776"/>
    </source>
</evidence>
<dbReference type="InterPro" id="IPR036188">
    <property type="entry name" value="FAD/NAD-bd_sf"/>
</dbReference>
<dbReference type="GO" id="GO:0051536">
    <property type="term" value="F:iron-sulfur cluster binding"/>
    <property type="evidence" value="ECO:0007669"/>
    <property type="project" value="UniProtKB-KW"/>
</dbReference>
<dbReference type="Proteomes" id="UP000295627">
    <property type="component" value="Unassembled WGS sequence"/>
</dbReference>
<dbReference type="PANTHER" id="PTHR48467">
    <property type="entry name" value="GLUTAMATE SYNTHASE 1 [NADH], CHLOROPLASTIC-LIKE"/>
    <property type="match status" value="1"/>
</dbReference>
<evidence type="ECO:0000256" key="6">
    <source>
        <dbReference type="ARBA" id="ARBA00022827"/>
    </source>
</evidence>
<dbReference type="Gene3D" id="3.30.70.20">
    <property type="match status" value="1"/>
</dbReference>
<evidence type="ECO:0000313" key="15">
    <source>
        <dbReference type="EMBL" id="TDH22376.1"/>
    </source>
</evidence>
<keyword evidence="6 12" id="KW-0274">FAD</keyword>
<comment type="similarity">
    <text evidence="2">Belongs to the ferredoxin--NADP reductase type 1 family.</text>
</comment>
<dbReference type="EMBL" id="RXLR01000014">
    <property type="protein sequence ID" value="TDH22376.1"/>
    <property type="molecule type" value="Genomic_DNA"/>
</dbReference>
<evidence type="ECO:0000256" key="12">
    <source>
        <dbReference type="PIRSR" id="PIRSR000362-1"/>
    </source>
</evidence>
<comment type="caution">
    <text evidence="15">The sequence shown here is derived from an EMBL/GenBank/DDBJ whole genome shotgun (WGS) entry which is preliminary data.</text>
</comment>
<evidence type="ECO:0000256" key="13">
    <source>
        <dbReference type="PIRSR" id="PIRSR000362-2"/>
    </source>
</evidence>
<keyword evidence="4" id="KW-0285">Flavoprotein</keyword>
<name>A0A4R5PC64_9MYCO</name>
<dbReference type="Gene3D" id="3.50.50.60">
    <property type="entry name" value="FAD/NAD(P)-binding domain"/>
    <property type="match status" value="1"/>
</dbReference>
<feature type="binding site" evidence="12">
    <location>
        <begin position="445"/>
        <end position="447"/>
    </location>
    <ligand>
        <name>FAD</name>
        <dbReference type="ChEBI" id="CHEBI:57692"/>
    </ligand>
</feature>
<keyword evidence="9" id="KW-0408">Iron</keyword>
<evidence type="ECO:0000313" key="16">
    <source>
        <dbReference type="Proteomes" id="UP000295627"/>
    </source>
</evidence>
<feature type="binding site" evidence="13">
    <location>
        <begin position="250"/>
        <end position="253"/>
    </location>
    <ligand>
        <name>NADP(+)</name>
        <dbReference type="ChEBI" id="CHEBI:58349"/>
    </ligand>
</feature>
<sequence length="531" mass="56964">MAFVITQNCCTDASCVPVCPVDCIRPIPSEDSQPAQMLYIDPDTCVDCGACVEACPVDAIYHEDELPDDQTPYREINADYFVGQPLAIRPITPVGRPDPIERGALRVAVVGAGPAACYAVSELVRVKGAVVNLFEKLPTPYGLVRFGVAPDHQRTKGVIASYETALNNHDVSCFFNVEVGLDLSHSDLLDHHHAVIYAVGASKSRDLGIPGEQLSGNHAAADVVGWYNGHPDYADLDIDLSGQRAVIVGNGNVALDVARMFVMNRDDLATTDIAEYALTALNTSSIEEVVVLGRRGAADAAFSIGELLALGNLRDVDVIIEGDIGERPDDGFDRTLKHDTVRRYADRSTTAGNRRIVLRFNTKPEECIGEHAVRGLLVADDSGQSSIETSLVLRSIGYRGALVDGLPFDQESGTVPNEAGRVVGDDGEMVSGVYVTGWIKRGPRGVIGTNRICAHETVGGLFDDFHKGVLVREVADNKSLESLLDSRGVDVVDLGGWRAIDTFEREQGAAAARPRVKVVEVPALLAAARAQ</sequence>
<keyword evidence="7 13" id="KW-0521">NADP</keyword>
<dbReference type="GO" id="GO:0046872">
    <property type="term" value="F:metal ion binding"/>
    <property type="evidence" value="ECO:0007669"/>
    <property type="project" value="UniProtKB-KW"/>
</dbReference>
<gene>
    <name evidence="15" type="ORF">EJ571_10650</name>
</gene>
<feature type="binding site" evidence="12">
    <location>
        <position position="135"/>
    </location>
    <ligand>
        <name>FAD</name>
        <dbReference type="ChEBI" id="CHEBI:57692"/>
    </ligand>
</feature>
<evidence type="ECO:0000259" key="14">
    <source>
        <dbReference type="PROSITE" id="PS51379"/>
    </source>
</evidence>
<comment type="catalytic activity">
    <reaction evidence="11">
        <text>2 reduced [2Fe-2S]-[ferredoxin] + NADP(+) + H(+) = 2 oxidized [2Fe-2S]-[ferredoxin] + NADPH</text>
        <dbReference type="Rhea" id="RHEA:20125"/>
        <dbReference type="Rhea" id="RHEA-COMP:10000"/>
        <dbReference type="Rhea" id="RHEA-COMP:10001"/>
        <dbReference type="ChEBI" id="CHEBI:15378"/>
        <dbReference type="ChEBI" id="CHEBI:33737"/>
        <dbReference type="ChEBI" id="CHEBI:33738"/>
        <dbReference type="ChEBI" id="CHEBI:57783"/>
        <dbReference type="ChEBI" id="CHEBI:58349"/>
        <dbReference type="EC" id="1.18.1.2"/>
    </reaction>
</comment>
<feature type="binding site" evidence="13">
    <location>
        <position position="445"/>
    </location>
    <ligand>
        <name>NADP(+)</name>
        <dbReference type="ChEBI" id="CHEBI:58349"/>
    </ligand>
</feature>
<dbReference type="EC" id="1.18.1.2" evidence="3"/>
<dbReference type="PRINTS" id="PR00419">
    <property type="entry name" value="ADXRDTASE"/>
</dbReference>
<evidence type="ECO:0000256" key="3">
    <source>
        <dbReference type="ARBA" id="ARBA00013223"/>
    </source>
</evidence>
<dbReference type="Gene3D" id="3.40.50.720">
    <property type="entry name" value="NAD(P)-binding Rossmann-like Domain"/>
    <property type="match status" value="1"/>
</dbReference>
<dbReference type="InterPro" id="IPR021163">
    <property type="entry name" value="Ferredox_Rdtase_adrenod"/>
</dbReference>
<feature type="binding site" evidence="12">
    <location>
        <position position="143"/>
    </location>
    <ligand>
        <name>FAD</name>
        <dbReference type="ChEBI" id="CHEBI:57692"/>
    </ligand>
</feature>
<feature type="binding site" evidence="12">
    <location>
        <position position="179"/>
    </location>
    <ligand>
        <name>FAD</name>
        <dbReference type="ChEBI" id="CHEBI:57692"/>
    </ligand>
</feature>
<evidence type="ECO:0000256" key="8">
    <source>
        <dbReference type="ARBA" id="ARBA00023002"/>
    </source>
</evidence>
<dbReference type="PIRSF" id="PIRSF000362">
    <property type="entry name" value="FNR"/>
    <property type="match status" value="1"/>
</dbReference>
<evidence type="ECO:0000256" key="10">
    <source>
        <dbReference type="ARBA" id="ARBA00023014"/>
    </source>
</evidence>
<feature type="binding site" evidence="12">
    <location>
        <position position="438"/>
    </location>
    <ligand>
        <name>FAD</name>
        <dbReference type="ChEBI" id="CHEBI:57692"/>
    </ligand>
</feature>
<dbReference type="AlphaFoldDB" id="A0A4R5PC64"/>
<dbReference type="SUPFAM" id="SSF51971">
    <property type="entry name" value="Nucleotide-binding domain"/>
    <property type="match status" value="1"/>
</dbReference>
<accession>A0A4R5PC64</accession>
<dbReference type="GO" id="GO:0004324">
    <property type="term" value="F:ferredoxin-NADP+ reductase activity"/>
    <property type="evidence" value="ECO:0007669"/>
    <property type="project" value="UniProtKB-EC"/>
</dbReference>
<evidence type="ECO:0000256" key="5">
    <source>
        <dbReference type="ARBA" id="ARBA00022723"/>
    </source>
</evidence>
<dbReference type="PROSITE" id="PS51379">
    <property type="entry name" value="4FE4S_FER_2"/>
    <property type="match status" value="1"/>
</dbReference>
<evidence type="ECO:0000256" key="1">
    <source>
        <dbReference type="ARBA" id="ARBA00001974"/>
    </source>
</evidence>
<proteinExistence type="inferred from homology"/>
<keyword evidence="8" id="KW-0560">Oxidoreductase</keyword>
<dbReference type="PROSITE" id="PS00198">
    <property type="entry name" value="4FE4S_FER_1"/>
    <property type="match status" value="1"/>
</dbReference>
<evidence type="ECO:0000256" key="4">
    <source>
        <dbReference type="ARBA" id="ARBA00022630"/>
    </source>
</evidence>
<feature type="binding site" evidence="13">
    <location>
        <position position="306"/>
    </location>
    <ligand>
        <name>NADP(+)</name>
        <dbReference type="ChEBI" id="CHEBI:58349"/>
    </ligand>
</feature>
<dbReference type="InterPro" id="IPR017896">
    <property type="entry name" value="4Fe4S_Fe-S-bd"/>
</dbReference>
<dbReference type="Pfam" id="PF00037">
    <property type="entry name" value="Fer4"/>
    <property type="match status" value="1"/>
</dbReference>
<dbReference type="SUPFAM" id="SSF54862">
    <property type="entry name" value="4Fe-4S ferredoxins"/>
    <property type="match status" value="1"/>
</dbReference>
<keyword evidence="5" id="KW-0479">Metal-binding</keyword>
<reference evidence="15 16" key="1">
    <citation type="journal article" date="2019" name="Sci. Rep.">
        <title>Extended insight into the Mycobacterium chelonae-abscessus complex through whole genome sequencing of Mycobacterium salmoniphilum outbreak and Mycobacterium salmoniphilum-like strains.</title>
        <authorList>
            <person name="Behra P.R.K."/>
            <person name="Das S."/>
            <person name="Pettersson B.M.F."/>
            <person name="Shirreff L."/>
            <person name="DuCote T."/>
            <person name="Jacobsson K.G."/>
            <person name="Ennis D.G."/>
            <person name="Kirsebom L.A."/>
        </authorList>
    </citation>
    <scope>NUCLEOTIDE SEQUENCE [LARGE SCALE GENOMIC DNA]</scope>
    <source>
        <strain evidence="15 16">DSM 45524</strain>
    </source>
</reference>
<dbReference type="InterPro" id="IPR055275">
    <property type="entry name" value="Ferredox_Rdtase"/>
</dbReference>
<keyword evidence="10" id="KW-0411">Iron-sulfur</keyword>
<comment type="cofactor">
    <cofactor evidence="1 12">
        <name>FAD</name>
        <dbReference type="ChEBI" id="CHEBI:57692"/>
    </cofactor>
</comment>
<dbReference type="PANTHER" id="PTHR48467:SF1">
    <property type="entry name" value="GLUTAMATE SYNTHASE 1 [NADH], CHLOROPLASTIC-LIKE"/>
    <property type="match status" value="1"/>
</dbReference>
<dbReference type="InterPro" id="IPR023753">
    <property type="entry name" value="FAD/NAD-binding_dom"/>
</dbReference>
<dbReference type="InterPro" id="IPR017900">
    <property type="entry name" value="4Fe4S_Fe_S_CS"/>
</dbReference>
<protein>
    <recommendedName>
        <fullName evidence="3">ferredoxin--NADP(+) reductase</fullName>
        <ecNumber evidence="3">1.18.1.2</ecNumber>
    </recommendedName>
</protein>
<dbReference type="Pfam" id="PF07992">
    <property type="entry name" value="Pyr_redox_2"/>
    <property type="match status" value="1"/>
</dbReference>